<evidence type="ECO:0000256" key="1">
    <source>
        <dbReference type="ARBA" id="ARBA00011900"/>
    </source>
</evidence>
<dbReference type="GO" id="GO:0009007">
    <property type="term" value="F:site-specific DNA-methyltransferase (adenine-specific) activity"/>
    <property type="evidence" value="ECO:0007669"/>
    <property type="project" value="UniProtKB-EC"/>
</dbReference>
<feature type="domain" description="MmeI-like helicase spacer" evidence="6">
    <location>
        <begin position="180"/>
        <end position="255"/>
    </location>
</feature>
<dbReference type="InterPro" id="IPR046817">
    <property type="entry name" value="MmeI_N"/>
</dbReference>
<dbReference type="PATRIC" id="fig|1125724.3.peg.328"/>
<dbReference type="InterPro" id="IPR029063">
    <property type="entry name" value="SAM-dependent_MTases_sf"/>
</dbReference>
<dbReference type="EMBL" id="AJJQ01000004">
    <property type="protein sequence ID" value="EID52136.1"/>
    <property type="molecule type" value="Genomic_DNA"/>
</dbReference>
<evidence type="ECO:0000313" key="10">
    <source>
        <dbReference type="EMBL" id="EID52136.1"/>
    </source>
</evidence>
<dbReference type="Pfam" id="PF20467">
    <property type="entry name" value="MmeI_C"/>
    <property type="match status" value="1"/>
</dbReference>
<evidence type="ECO:0000313" key="11">
    <source>
        <dbReference type="Proteomes" id="UP000004863"/>
    </source>
</evidence>
<gene>
    <name evidence="10" type="ORF">HMPREF1324_0925</name>
</gene>
<keyword evidence="3" id="KW-0808">Transferase</keyword>
<name>I0UW83_9MICC</name>
<sequence length="904" mass="102249">MRLSVRELEERVGALAGRKYFSQELLYDLLAAYGRSAGSITRLRKGDLNVARDPQAGEVAQKNVVYFRPVPRESSTDELLELMGELTDAEHVTRYCPRFVLVTDYHRLLAYDTRTREMLSTPLAEIGQHVAFFLPWAGMEKTTYISEHHADRKAADKMAVLFDELLKVTPSLKETPESRHNLNTFFSRLLFCFFAEDTEVFTSNQFTNAVGSLTLTDGSDTHEVITQIFAALDAESREDKPAVAADFPYVNGRLFAVQPGQYVPVFNRRARELLLELGALQWGDINPDIFGSMFQSVIDAGQRANLGQHYTSVPNILKTIEPLFLDDLKAQLEAAEGSPKRLRKLLDRIAGIKVFDPACGSGNFLVIAYKELRKLEHAIREQLQQLSGDYQSQLLLDSVVRIENFYGIEIDDFPAEIAVLSLWIAKHQMNVEFKQKFGTSIPLIPLREAGAVRCGNAARLDWQEVCPNNGEEEIYLIGNPPYAGSKKQTKEQKADFPFVFGSKKHSKDLDYVSLWFIKGAEYISGSKAQLAFVSTNSIVQGSHVALFFPHIFDQKVEIGYAYHSFKWTNNAKGNAGVTVIVLSLRPEGMKTPKYIFSGGVRTEAKNINAYLLDAPSIVINSNKTGTVFSDFPPMVLGSMPRDGGNLFLDSLERLSIIEEYPESKKYIMPILGSAEFINGKDRWCLWIADEQVEEALLIPPIAERIESVRKNRSQSPKKQTQQAASIPWKFVENRYKKTDSMILPRVSSERREYIPIGYLSSGTVISDLAYAVYDAEPWLFALLTSRMHMVWTRTVGGRMKTDYRYSNTVVYNNFPVPELSARAKSELTDAALRVLDVREYHSEMTLAQLYDPDTMPQDLRIAHEQLDLLVDSLYRDTPFASDDERLKRLFNLYLKQTGGDAELF</sequence>
<evidence type="ECO:0000259" key="5">
    <source>
        <dbReference type="Pfam" id="PF20464"/>
    </source>
</evidence>
<dbReference type="GO" id="GO:0032259">
    <property type="term" value="P:methylation"/>
    <property type="evidence" value="ECO:0007669"/>
    <property type="project" value="UniProtKB-KW"/>
</dbReference>
<feature type="domain" description="MmeI-like C-terminal" evidence="8">
    <location>
        <begin position="824"/>
        <end position="895"/>
    </location>
</feature>
<accession>I0UW83</accession>
<organism evidence="10 11">
    <name type="scientific">Rothia aeria F0474</name>
    <dbReference type="NCBI Taxonomy" id="1125724"/>
    <lineage>
        <taxon>Bacteria</taxon>
        <taxon>Bacillati</taxon>
        <taxon>Actinomycetota</taxon>
        <taxon>Actinomycetes</taxon>
        <taxon>Micrococcales</taxon>
        <taxon>Micrococcaceae</taxon>
        <taxon>Rothia</taxon>
    </lineage>
</organism>
<dbReference type="Proteomes" id="UP000004863">
    <property type="component" value="Unassembled WGS sequence"/>
</dbReference>
<feature type="domain" description="MmeI-like DNA-methyltransferase" evidence="9">
    <location>
        <begin position="333"/>
        <end position="596"/>
    </location>
</feature>
<dbReference type="SUPFAM" id="SSF53335">
    <property type="entry name" value="S-adenosyl-L-methionine-dependent methyltransferases"/>
    <property type="match status" value="1"/>
</dbReference>
<dbReference type="Gene3D" id="3.40.50.150">
    <property type="entry name" value="Vaccinia Virus protein VP39"/>
    <property type="match status" value="1"/>
</dbReference>
<evidence type="ECO:0000259" key="7">
    <source>
        <dbReference type="Pfam" id="PF20466"/>
    </source>
</evidence>
<evidence type="ECO:0000256" key="3">
    <source>
        <dbReference type="ARBA" id="ARBA00022679"/>
    </source>
</evidence>
<reference evidence="10" key="1">
    <citation type="submission" date="2012-03" db="EMBL/GenBank/DDBJ databases">
        <authorList>
            <person name="Durkin A.S."/>
            <person name="McCorrison J."/>
            <person name="Torralba M."/>
            <person name="Gillis M."/>
            <person name="Methe B."/>
            <person name="Sutton G."/>
            <person name="Nelson K.E."/>
        </authorList>
    </citation>
    <scope>NUCLEOTIDE SEQUENCE [LARGE SCALE GENOMIC DNA]</scope>
    <source>
        <strain evidence="10">F0474</strain>
    </source>
</reference>
<dbReference type="InterPro" id="IPR046820">
    <property type="entry name" value="MmeI_TRD"/>
</dbReference>
<dbReference type="Pfam" id="PF20466">
    <property type="entry name" value="MmeI_TRD"/>
    <property type="match status" value="1"/>
</dbReference>
<dbReference type="EC" id="2.1.1.72" evidence="1"/>
<dbReference type="PANTHER" id="PTHR33841">
    <property type="entry name" value="DNA METHYLTRANSFERASE YEEA-RELATED"/>
    <property type="match status" value="1"/>
</dbReference>
<feature type="domain" description="MmeI-like N-terminal" evidence="5">
    <location>
        <begin position="6"/>
        <end position="167"/>
    </location>
</feature>
<evidence type="ECO:0000256" key="4">
    <source>
        <dbReference type="ARBA" id="ARBA00047942"/>
    </source>
</evidence>
<dbReference type="InterPro" id="IPR046819">
    <property type="entry name" value="MmeI_hel"/>
</dbReference>
<comment type="catalytic activity">
    <reaction evidence="4">
        <text>a 2'-deoxyadenosine in DNA + S-adenosyl-L-methionine = an N(6)-methyl-2'-deoxyadenosine in DNA + S-adenosyl-L-homocysteine + H(+)</text>
        <dbReference type="Rhea" id="RHEA:15197"/>
        <dbReference type="Rhea" id="RHEA-COMP:12418"/>
        <dbReference type="Rhea" id="RHEA-COMP:12419"/>
        <dbReference type="ChEBI" id="CHEBI:15378"/>
        <dbReference type="ChEBI" id="CHEBI:57856"/>
        <dbReference type="ChEBI" id="CHEBI:59789"/>
        <dbReference type="ChEBI" id="CHEBI:90615"/>
        <dbReference type="ChEBI" id="CHEBI:90616"/>
        <dbReference type="EC" id="2.1.1.72"/>
    </reaction>
</comment>
<keyword evidence="2 10" id="KW-0489">Methyltransferase</keyword>
<evidence type="ECO:0000259" key="9">
    <source>
        <dbReference type="Pfam" id="PF20473"/>
    </source>
</evidence>
<dbReference type="RefSeq" id="WP_006887342.1">
    <property type="nucleotide sequence ID" value="NZ_AJJQ01000004.1"/>
</dbReference>
<feature type="domain" description="MmeI-like target recognition" evidence="7">
    <location>
        <begin position="615"/>
        <end position="819"/>
    </location>
</feature>
<dbReference type="AlphaFoldDB" id="I0UW83"/>
<dbReference type="Pfam" id="PF20473">
    <property type="entry name" value="MmeI_Mtase"/>
    <property type="match status" value="1"/>
</dbReference>
<proteinExistence type="predicted"/>
<dbReference type="Pfam" id="PF20465">
    <property type="entry name" value="MmeI_hel"/>
    <property type="match status" value="1"/>
</dbReference>
<dbReference type="OrthoDB" id="4280289at2"/>
<dbReference type="InterPro" id="IPR050953">
    <property type="entry name" value="N4_N6_ade-DNA_methylase"/>
</dbReference>
<dbReference type="Pfam" id="PF20464">
    <property type="entry name" value="MmeI_N"/>
    <property type="match status" value="1"/>
</dbReference>
<dbReference type="InterPro" id="IPR046818">
    <property type="entry name" value="MmeI_C"/>
</dbReference>
<evidence type="ECO:0000259" key="6">
    <source>
        <dbReference type="Pfam" id="PF20465"/>
    </source>
</evidence>
<dbReference type="PANTHER" id="PTHR33841:SF1">
    <property type="entry name" value="DNA METHYLTRANSFERASE A"/>
    <property type="match status" value="1"/>
</dbReference>
<protein>
    <recommendedName>
        <fullName evidence="1">site-specific DNA-methyltransferase (adenine-specific)</fullName>
        <ecNumber evidence="1">2.1.1.72</ecNumber>
    </recommendedName>
</protein>
<evidence type="ECO:0000259" key="8">
    <source>
        <dbReference type="Pfam" id="PF20467"/>
    </source>
</evidence>
<keyword evidence="11" id="KW-1185">Reference proteome</keyword>
<comment type="caution">
    <text evidence="10">The sequence shown here is derived from an EMBL/GenBank/DDBJ whole genome shotgun (WGS) entry which is preliminary data.</text>
</comment>
<dbReference type="InterPro" id="IPR046816">
    <property type="entry name" value="MmeI_Mtase"/>
</dbReference>
<evidence type="ECO:0000256" key="2">
    <source>
        <dbReference type="ARBA" id="ARBA00022603"/>
    </source>
</evidence>